<accession>A0A2K9VHJ6</accession>
<reference evidence="1 2" key="1">
    <citation type="submission" date="2018-01" db="EMBL/GenBank/DDBJ databases">
        <title>Pseudomonas phages infecting Pseudomonas sp. isolated from Prunus avium.</title>
        <authorList>
            <person name="Colberg O."/>
            <person name="Byth Carstens A."/>
        </authorList>
    </citation>
    <scope>NUCLEOTIDE SEQUENCE [LARGE SCALE GENOMIC DNA]</scope>
</reference>
<evidence type="ECO:0000313" key="2">
    <source>
        <dbReference type="Proteomes" id="UP000240564"/>
    </source>
</evidence>
<name>A0A2K9VHJ6_9CAUD</name>
<organism evidence="1 2">
    <name type="scientific">Pseudomonas phage Bjorn</name>
    <dbReference type="NCBI Taxonomy" id="2079288"/>
    <lineage>
        <taxon>Viruses</taxon>
        <taxon>Duplodnaviria</taxon>
        <taxon>Heunggongvirae</taxon>
        <taxon>Uroviricota</taxon>
        <taxon>Caudoviricetes</taxon>
        <taxon>Bjornvirus</taxon>
        <taxon>Bjornvirus bjorn</taxon>
    </lineage>
</organism>
<sequence>MTRLKFGLDWDGTVNADPLAFKKVVEALLDLDHDVVVTTWRSEPEVMAGWDRDPGGYYPDMEEIFNMWGFRIPVVYCNGRAKRECYPADIWIDDNPAAVVFSLMAEPRFEENPLDYDKDPLVLEHPDHEPIHVTWGQIKPRTHDLASPVNYQETA</sequence>
<dbReference type="OrthoDB" id="19317at10239"/>
<dbReference type="Proteomes" id="UP000240564">
    <property type="component" value="Segment"/>
</dbReference>
<protein>
    <submittedName>
        <fullName evidence="1">Uncharacterized protein</fullName>
    </submittedName>
</protein>
<gene>
    <name evidence="1" type="ORF">PsPhBjorn_gp37</name>
</gene>
<keyword evidence="2" id="KW-1185">Reference proteome</keyword>
<evidence type="ECO:0000313" key="1">
    <source>
        <dbReference type="EMBL" id="AUV61779.1"/>
    </source>
</evidence>
<proteinExistence type="predicted"/>
<dbReference type="EMBL" id="MG775259">
    <property type="protein sequence ID" value="AUV61779.1"/>
    <property type="molecule type" value="Genomic_DNA"/>
</dbReference>